<reference evidence="4 5" key="1">
    <citation type="submission" date="2023-07" db="EMBL/GenBank/DDBJ databases">
        <title>Sorghum-associated microbial communities from plants grown in Nebraska, USA.</title>
        <authorList>
            <person name="Schachtman D."/>
        </authorList>
    </citation>
    <scope>NUCLEOTIDE SEQUENCE [LARGE SCALE GENOMIC DNA]</scope>
    <source>
        <strain evidence="4 5">2980</strain>
    </source>
</reference>
<dbReference type="PROSITE" id="PS51186">
    <property type="entry name" value="GNAT"/>
    <property type="match status" value="1"/>
</dbReference>
<keyword evidence="5" id="KW-1185">Reference proteome</keyword>
<dbReference type="SUPFAM" id="SSF55729">
    <property type="entry name" value="Acyl-CoA N-acyltransferases (Nat)"/>
    <property type="match status" value="1"/>
</dbReference>
<dbReference type="PANTHER" id="PTHR43877:SF2">
    <property type="entry name" value="AMINOALKYLPHOSPHONATE N-ACETYLTRANSFERASE-RELATED"/>
    <property type="match status" value="1"/>
</dbReference>
<dbReference type="InterPro" id="IPR050832">
    <property type="entry name" value="Bact_Acetyltransf"/>
</dbReference>
<dbReference type="InterPro" id="IPR000182">
    <property type="entry name" value="GNAT_dom"/>
</dbReference>
<dbReference type="InterPro" id="IPR016181">
    <property type="entry name" value="Acyl_CoA_acyltransferase"/>
</dbReference>
<evidence type="ECO:0000256" key="2">
    <source>
        <dbReference type="ARBA" id="ARBA00023315"/>
    </source>
</evidence>
<organism evidence="4 5">
    <name type="scientific">Microbacterium resistens</name>
    <dbReference type="NCBI Taxonomy" id="156977"/>
    <lineage>
        <taxon>Bacteria</taxon>
        <taxon>Bacillati</taxon>
        <taxon>Actinomycetota</taxon>
        <taxon>Actinomycetes</taxon>
        <taxon>Micrococcales</taxon>
        <taxon>Microbacteriaceae</taxon>
        <taxon>Microbacterium</taxon>
    </lineage>
</organism>
<dbReference type="RefSeq" id="WP_310020356.1">
    <property type="nucleotide sequence ID" value="NZ_JAVDUM010000008.1"/>
</dbReference>
<evidence type="ECO:0000256" key="1">
    <source>
        <dbReference type="ARBA" id="ARBA00022679"/>
    </source>
</evidence>
<gene>
    <name evidence="4" type="ORF">J2Y69_002103</name>
</gene>
<feature type="domain" description="N-acetyltransferase" evidence="3">
    <location>
        <begin position="17"/>
        <end position="183"/>
    </location>
</feature>
<keyword evidence="1" id="KW-0808">Transferase</keyword>
<sequence>MPTSAEPSSTELPSAELLIRRAGDEDVPAILALFDEVIAWFVSIGNEGQWGAEPWSTQQRRIDQVTELCALPEAWVAEHPGLGVCGVLVLGEAMDYVPPASGPEAYVRLLIASREPRARGIGRHLMGVADDRARALGVDRLRVDCYGGGSGALIRFYESCGYERISVFDVAGWPGQLLGRTLPLPAPA</sequence>
<accession>A0ABU1SD20</accession>
<evidence type="ECO:0000313" key="4">
    <source>
        <dbReference type="EMBL" id="MDR6867500.1"/>
    </source>
</evidence>
<evidence type="ECO:0000313" key="5">
    <source>
        <dbReference type="Proteomes" id="UP001259347"/>
    </source>
</evidence>
<comment type="caution">
    <text evidence="4">The sequence shown here is derived from an EMBL/GenBank/DDBJ whole genome shotgun (WGS) entry which is preliminary data.</text>
</comment>
<dbReference type="EMBL" id="JAVDUM010000008">
    <property type="protein sequence ID" value="MDR6867500.1"/>
    <property type="molecule type" value="Genomic_DNA"/>
</dbReference>
<dbReference type="PANTHER" id="PTHR43877">
    <property type="entry name" value="AMINOALKYLPHOSPHONATE N-ACETYLTRANSFERASE-RELATED-RELATED"/>
    <property type="match status" value="1"/>
</dbReference>
<protein>
    <submittedName>
        <fullName evidence="4">GNAT superfamily N-acetyltransferase</fullName>
    </submittedName>
</protein>
<dbReference type="Gene3D" id="3.40.630.30">
    <property type="match status" value="1"/>
</dbReference>
<dbReference type="CDD" id="cd04301">
    <property type="entry name" value="NAT_SF"/>
    <property type="match status" value="1"/>
</dbReference>
<dbReference type="Pfam" id="PF00583">
    <property type="entry name" value="Acetyltransf_1"/>
    <property type="match status" value="1"/>
</dbReference>
<proteinExistence type="predicted"/>
<keyword evidence="2" id="KW-0012">Acyltransferase</keyword>
<evidence type="ECO:0000259" key="3">
    <source>
        <dbReference type="PROSITE" id="PS51186"/>
    </source>
</evidence>
<name>A0ABU1SD20_9MICO</name>
<dbReference type="Proteomes" id="UP001259347">
    <property type="component" value="Unassembled WGS sequence"/>
</dbReference>